<reference evidence="4" key="1">
    <citation type="submission" date="2025-08" db="UniProtKB">
        <authorList>
            <consortium name="RefSeq"/>
        </authorList>
    </citation>
    <scope>IDENTIFICATION</scope>
</reference>
<name>A0A9W2ZTU0_BIOGL</name>
<dbReference type="OMA" id="AHVPCEY"/>
<dbReference type="PROSITE" id="PS50238">
    <property type="entry name" value="RHOGAP"/>
    <property type="match status" value="1"/>
</dbReference>
<feature type="compositionally biased region" description="Polar residues" evidence="1">
    <location>
        <begin position="1281"/>
        <end position="1297"/>
    </location>
</feature>
<dbReference type="InterPro" id="IPR000198">
    <property type="entry name" value="RhoGAP_dom"/>
</dbReference>
<feature type="domain" description="Rho-GAP" evidence="2">
    <location>
        <begin position="68"/>
        <end position="258"/>
    </location>
</feature>
<dbReference type="SUPFAM" id="SSF48350">
    <property type="entry name" value="GTPase activation domain, GAP"/>
    <property type="match status" value="1"/>
</dbReference>
<dbReference type="GeneID" id="106080259"/>
<keyword evidence="3" id="KW-1185">Reference proteome</keyword>
<feature type="region of interest" description="Disordered" evidence="1">
    <location>
        <begin position="441"/>
        <end position="477"/>
    </location>
</feature>
<evidence type="ECO:0000313" key="4">
    <source>
        <dbReference type="RefSeq" id="XP_055878370.1"/>
    </source>
</evidence>
<dbReference type="InterPro" id="IPR042869">
    <property type="entry name" value="ARHGAP11A/B"/>
</dbReference>
<dbReference type="SMART" id="SM00324">
    <property type="entry name" value="RhoGAP"/>
    <property type="match status" value="1"/>
</dbReference>
<protein>
    <submittedName>
        <fullName evidence="4">Uncharacterized protein LOC106080259 isoform X1</fullName>
    </submittedName>
</protein>
<dbReference type="GO" id="GO:0007165">
    <property type="term" value="P:signal transduction"/>
    <property type="evidence" value="ECO:0007669"/>
    <property type="project" value="InterPro"/>
</dbReference>
<dbReference type="Pfam" id="PF00620">
    <property type="entry name" value="RhoGAP"/>
    <property type="match status" value="1"/>
</dbReference>
<proteinExistence type="predicted"/>
<organism evidence="3 4">
    <name type="scientific">Biomphalaria glabrata</name>
    <name type="common">Bloodfluke planorb</name>
    <name type="synonym">Freshwater snail</name>
    <dbReference type="NCBI Taxonomy" id="6526"/>
    <lineage>
        <taxon>Eukaryota</taxon>
        <taxon>Metazoa</taxon>
        <taxon>Spiralia</taxon>
        <taxon>Lophotrochozoa</taxon>
        <taxon>Mollusca</taxon>
        <taxon>Gastropoda</taxon>
        <taxon>Heterobranchia</taxon>
        <taxon>Euthyneura</taxon>
        <taxon>Panpulmonata</taxon>
        <taxon>Hygrophila</taxon>
        <taxon>Lymnaeoidea</taxon>
        <taxon>Planorbidae</taxon>
        <taxon>Biomphalaria</taxon>
    </lineage>
</organism>
<dbReference type="Proteomes" id="UP001165740">
    <property type="component" value="Chromosome 3"/>
</dbReference>
<accession>A0A9W2ZTU0</accession>
<dbReference type="OrthoDB" id="410651at2759"/>
<evidence type="ECO:0000313" key="3">
    <source>
        <dbReference type="Proteomes" id="UP001165740"/>
    </source>
</evidence>
<dbReference type="RefSeq" id="XP_055878370.1">
    <property type="nucleotide sequence ID" value="XM_056022395.1"/>
</dbReference>
<evidence type="ECO:0000256" key="1">
    <source>
        <dbReference type="SAM" id="MobiDB-lite"/>
    </source>
</evidence>
<dbReference type="InterPro" id="IPR008936">
    <property type="entry name" value="Rho_GTPase_activation_prot"/>
</dbReference>
<feature type="compositionally biased region" description="Polar residues" evidence="1">
    <location>
        <begin position="1251"/>
        <end position="1261"/>
    </location>
</feature>
<feature type="region of interest" description="Disordered" evidence="1">
    <location>
        <begin position="1250"/>
        <end position="1297"/>
    </location>
</feature>
<dbReference type="PANTHER" id="PTHR15670">
    <property type="entry name" value="RHO GTPASE ACTIVATING PROTEIN 11A"/>
    <property type="match status" value="1"/>
</dbReference>
<sequence length="1297" mass="144444">MEDFILINCVERIDHLYSFIYHNIRELGVKLPKVKKLNKLNQSRKSCSLSSQQQQGQDENYKRKIFGEPLNALPKCFLQNYGYVPEFLVQACNLIEQHLHCEGLFRKSGSVSRQKELKLAVDEGKSLDGANVFDTAVLIKQFFRELPEPLFVSVYLDAFIRCYQLPPDKDPKKALLQLCLLLPLENIAALRYTMHMLSKVAATCDKNKMTANNLALVMAPNMMHSNKGTQKMSSSEEKLLHTQTCIVELLIKNWEQIGMVSGSLQHQNRDVSSCSFRSSDSRVSLMAECFGTDDDLDASDDNTLEESKEVSQKLRRKRSSSLTGFVNSIANGLAKLRRSTDGKGVNMSLNSTQRGELSHACSGNANQMQEMLTNTVTPCVMRKRRASGETVPFSASKKKAILGNLPQRSALASTPFTPASTAKKNQDNRLTLNITTPAMGGKTARKKLSLFTSPGKVKRESSESPPAMRSKSKSKKNIFKRLSGSRQEKVCDESVETLPRSVSSPTLLECSHKPDVCSVNQIDSIAGLSDGSKKKKKNLISEPSPIIVPVCVSALDLQPQNCEIRRSRRDEFEQKRKKLIQSVKESHNVDMNQSADSQLDPTLMEAVLPPPEGFADETVVNVNPGDDESEEVDVGSDLESEAGFSTISGGTVIDMRERGGYRKQAAHMNSSSSLISSVSRQITSSLNSLSSMDSLERRLSHGKSSKFSDSHSICSDSVNIHGSDKSEEEEVWVRRKSASTSEKLNSFSSETALDPQQEIALPVYSSVSRKKSISAEDLQSTRKKVNVPTRAHSMYLSPCKKYNFKPHLEISKQTHNLLARAGFIQPTNCDAKDVPVPVKSPKRSSYREEMMLSLRSSFHERHTHNNISFRSLRALPNSSLTQDGMNRLNVQERTNMDNGQTAVTNTDKLVDHVENSPSLNVTDDGHQKDITGLEVDVTGLDDTVVRNELTDMEDEAILDVTCTQVDETTTISSSTMMDVTDAEKDVTNIEVDITGVEFHAIDTSDVDPMDTDTETGPKVESQACVKETNLLKIKRAEVLVQRHDSVLNIQHAGLVSQSIKQFSDQQLHNQHDHDLSGPSVSKRGKSPVRIPTIFAKNHNRTRHRVNAHMSRERTGNTSFQNFFPEKESTDGKEEEKNLFSVSQEEVSSEECYARSGSEVSPSKEPVARMQIDLSDSLMETINDICTPRAQRTRPGEPCQELKSPLKESTNQIQSALVASLKSGNAHENLKICSAMKTPHRISLPKELKPLQISSAARNQRPQIKRLRVQYSPRKVNHRSPKLNSPYRSPKTSVPKQH</sequence>
<feature type="region of interest" description="Disordered" evidence="1">
    <location>
        <begin position="1063"/>
        <end position="1086"/>
    </location>
</feature>
<dbReference type="GO" id="GO:0005096">
    <property type="term" value="F:GTPase activator activity"/>
    <property type="evidence" value="ECO:0007669"/>
    <property type="project" value="TreeGrafter"/>
</dbReference>
<evidence type="ECO:0000259" key="2">
    <source>
        <dbReference type="PROSITE" id="PS50238"/>
    </source>
</evidence>
<gene>
    <name evidence="4" type="primary">LOC106080259</name>
</gene>
<feature type="region of interest" description="Disordered" evidence="1">
    <location>
        <begin position="1188"/>
        <end position="1207"/>
    </location>
</feature>
<dbReference type="Gene3D" id="1.10.555.10">
    <property type="entry name" value="Rho GTPase activation protein"/>
    <property type="match status" value="1"/>
</dbReference>
<dbReference type="PANTHER" id="PTHR15670:SF4">
    <property type="entry name" value="RHO GTPASE-ACTIVATING PROTEIN 11A"/>
    <property type="match status" value="1"/>
</dbReference>